<dbReference type="Pfam" id="PF01582">
    <property type="entry name" value="TIR"/>
    <property type="match status" value="1"/>
</dbReference>
<keyword evidence="7" id="KW-0677">Repeat</keyword>
<evidence type="ECO:0000259" key="16">
    <source>
        <dbReference type="PROSITE" id="PS50104"/>
    </source>
</evidence>
<dbReference type="PRINTS" id="PR00019">
    <property type="entry name" value="LEURICHRPT"/>
</dbReference>
<feature type="transmembrane region" description="Helical" evidence="14">
    <location>
        <begin position="836"/>
        <end position="859"/>
    </location>
</feature>
<comment type="similarity">
    <text evidence="2">Belongs to the Toll-like receptor family.</text>
</comment>
<feature type="domain" description="TIR" evidence="16">
    <location>
        <begin position="886"/>
        <end position="1029"/>
    </location>
</feature>
<dbReference type="PANTHER" id="PTHR24365:SF522">
    <property type="entry name" value="LOW QUALITY PROTEIN: TOLL-LIKE RECEPTOR 13-RELATED"/>
    <property type="match status" value="1"/>
</dbReference>
<evidence type="ECO:0000256" key="6">
    <source>
        <dbReference type="ARBA" id="ARBA00022729"/>
    </source>
</evidence>
<dbReference type="OrthoDB" id="1421090at2759"/>
<keyword evidence="11" id="KW-0675">Receptor</keyword>
<name>A0A2D0QK04_ICTPU</name>
<evidence type="ECO:0000256" key="8">
    <source>
        <dbReference type="ARBA" id="ARBA00022859"/>
    </source>
</evidence>
<dbReference type="InterPro" id="IPR026906">
    <property type="entry name" value="LRR_5"/>
</dbReference>
<keyword evidence="4" id="KW-0433">Leucine-rich repeat</keyword>
<keyword evidence="3" id="KW-0399">Innate immunity</keyword>
<accession>A0A2D0QK04</accession>
<dbReference type="InterPro" id="IPR032675">
    <property type="entry name" value="LRR_dom_sf"/>
</dbReference>
<evidence type="ECO:0000256" key="14">
    <source>
        <dbReference type="SAM" id="Phobius"/>
    </source>
</evidence>
<evidence type="ECO:0000256" key="11">
    <source>
        <dbReference type="ARBA" id="ARBA00023170"/>
    </source>
</evidence>
<evidence type="ECO:0000256" key="13">
    <source>
        <dbReference type="ARBA" id="ARBA00023198"/>
    </source>
</evidence>
<evidence type="ECO:0000256" key="10">
    <source>
        <dbReference type="ARBA" id="ARBA00023136"/>
    </source>
</evidence>
<evidence type="ECO:0000256" key="3">
    <source>
        <dbReference type="ARBA" id="ARBA00022588"/>
    </source>
</evidence>
<dbReference type="PRINTS" id="PR01537">
    <property type="entry name" value="INTRLKN1R1F"/>
</dbReference>
<evidence type="ECO:0000313" key="17">
    <source>
        <dbReference type="Proteomes" id="UP000221080"/>
    </source>
</evidence>
<dbReference type="InterPro" id="IPR003591">
    <property type="entry name" value="Leu-rich_rpt_typical-subtyp"/>
</dbReference>
<feature type="signal peptide" evidence="15">
    <location>
        <begin position="1"/>
        <end position="18"/>
    </location>
</feature>
<dbReference type="SUPFAM" id="SSF52058">
    <property type="entry name" value="L domain-like"/>
    <property type="match status" value="3"/>
</dbReference>
<evidence type="ECO:0000256" key="12">
    <source>
        <dbReference type="ARBA" id="ARBA00023180"/>
    </source>
</evidence>
<dbReference type="GO" id="GO:0045087">
    <property type="term" value="P:innate immune response"/>
    <property type="evidence" value="ECO:0007669"/>
    <property type="project" value="UniProtKB-KW"/>
</dbReference>
<evidence type="ECO:0000256" key="7">
    <source>
        <dbReference type="ARBA" id="ARBA00022737"/>
    </source>
</evidence>
<evidence type="ECO:0000256" key="5">
    <source>
        <dbReference type="ARBA" id="ARBA00022692"/>
    </source>
</evidence>
<dbReference type="SMART" id="SM00369">
    <property type="entry name" value="LRR_TYP"/>
    <property type="match status" value="8"/>
</dbReference>
<dbReference type="GO" id="GO:0038023">
    <property type="term" value="F:signaling receptor activity"/>
    <property type="evidence" value="ECO:0007669"/>
    <property type="project" value="TreeGrafter"/>
</dbReference>
<dbReference type="Pfam" id="PF13306">
    <property type="entry name" value="LRR_5"/>
    <property type="match status" value="1"/>
</dbReference>
<comment type="subcellular location">
    <subcellularLocation>
        <location evidence="1">Membrane</location>
        <topology evidence="1">Single-pass type I membrane protein</topology>
    </subcellularLocation>
</comment>
<dbReference type="AlphaFoldDB" id="A0A2D0QK04"/>
<reference evidence="17" key="1">
    <citation type="journal article" date="2016" name="Nat. Commun.">
        <title>The channel catfish genome sequence provides insights into the evolution of scale formation in teleosts.</title>
        <authorList>
            <person name="Liu Z."/>
            <person name="Liu S."/>
            <person name="Yao J."/>
            <person name="Bao L."/>
            <person name="Zhang J."/>
            <person name="Li Y."/>
            <person name="Jiang C."/>
            <person name="Sun L."/>
            <person name="Wang R."/>
            <person name="Zhang Y."/>
            <person name="Zhou T."/>
            <person name="Zeng Q."/>
            <person name="Fu Q."/>
            <person name="Gao S."/>
            <person name="Li N."/>
            <person name="Koren S."/>
            <person name="Jiang Y."/>
            <person name="Zimin A."/>
            <person name="Xu P."/>
            <person name="Phillippy A.M."/>
            <person name="Geng X."/>
            <person name="Song L."/>
            <person name="Sun F."/>
            <person name="Li C."/>
            <person name="Wang X."/>
            <person name="Chen A."/>
            <person name="Jin Y."/>
            <person name="Yuan Z."/>
            <person name="Yang Y."/>
            <person name="Tan S."/>
            <person name="Peatman E."/>
            <person name="Lu J."/>
            <person name="Qin Z."/>
            <person name="Dunham R."/>
            <person name="Li Z."/>
            <person name="Sonstegard T."/>
            <person name="Feng J."/>
            <person name="Danzmann R.G."/>
            <person name="Schroeder S."/>
            <person name="Scheffler B."/>
            <person name="Duke M.V."/>
            <person name="Ballard L."/>
            <person name="Kucuktas H."/>
            <person name="Kaltenboeck L."/>
            <person name="Liu H."/>
            <person name="Armbruster J."/>
            <person name="Xie Y."/>
            <person name="Kirby M.L."/>
            <person name="Tian Y."/>
            <person name="Flanagan M.E."/>
            <person name="Mu W."/>
            <person name="Waldbieser G.C."/>
        </authorList>
    </citation>
    <scope>NUCLEOTIDE SEQUENCE [LARGE SCALE GENOMIC DNA]</scope>
    <source>
        <strain evidence="17">SDA103</strain>
    </source>
</reference>
<dbReference type="Proteomes" id="UP000221080">
    <property type="component" value="Chromosome 3"/>
</dbReference>
<organism evidence="17 18">
    <name type="scientific">Ictalurus punctatus</name>
    <name type="common">Channel catfish</name>
    <name type="synonym">Silurus punctatus</name>
    <dbReference type="NCBI Taxonomy" id="7998"/>
    <lineage>
        <taxon>Eukaryota</taxon>
        <taxon>Metazoa</taxon>
        <taxon>Chordata</taxon>
        <taxon>Craniata</taxon>
        <taxon>Vertebrata</taxon>
        <taxon>Euteleostomi</taxon>
        <taxon>Actinopterygii</taxon>
        <taxon>Neopterygii</taxon>
        <taxon>Teleostei</taxon>
        <taxon>Ostariophysi</taxon>
        <taxon>Siluriformes</taxon>
        <taxon>Ictaluridae</taxon>
        <taxon>Ictalurus</taxon>
    </lineage>
</organism>
<dbReference type="InterPro" id="IPR001611">
    <property type="entry name" value="Leu-rich_rpt"/>
</dbReference>
<evidence type="ECO:0000256" key="1">
    <source>
        <dbReference type="ARBA" id="ARBA00004479"/>
    </source>
</evidence>
<evidence type="ECO:0000256" key="15">
    <source>
        <dbReference type="SAM" id="SignalP"/>
    </source>
</evidence>
<dbReference type="Pfam" id="PF13855">
    <property type="entry name" value="LRR_8"/>
    <property type="match status" value="3"/>
</dbReference>
<keyword evidence="12" id="KW-0325">Glycoprotein</keyword>
<dbReference type="KEGG" id="ipu:108262919"/>
<dbReference type="GO" id="GO:0002224">
    <property type="term" value="P:toll-like receptor signaling pathway"/>
    <property type="evidence" value="ECO:0007669"/>
    <property type="project" value="TreeGrafter"/>
</dbReference>
<dbReference type="InterPro" id="IPR000157">
    <property type="entry name" value="TIR_dom"/>
</dbReference>
<keyword evidence="9 14" id="KW-1133">Transmembrane helix</keyword>
<evidence type="ECO:0000256" key="2">
    <source>
        <dbReference type="ARBA" id="ARBA00009634"/>
    </source>
</evidence>
<dbReference type="Gene3D" id="3.40.50.10140">
    <property type="entry name" value="Toll/interleukin-1 receptor homology (TIR) domain"/>
    <property type="match status" value="1"/>
</dbReference>
<dbReference type="SMART" id="SM00255">
    <property type="entry name" value="TIR"/>
    <property type="match status" value="1"/>
</dbReference>
<gene>
    <name evidence="18" type="primary">LOC108262919</name>
</gene>
<dbReference type="SMART" id="SM00365">
    <property type="entry name" value="LRR_SD22"/>
    <property type="match status" value="4"/>
</dbReference>
<dbReference type="PROSITE" id="PS51450">
    <property type="entry name" value="LRR"/>
    <property type="match status" value="3"/>
</dbReference>
<dbReference type="GeneID" id="108262919"/>
<reference evidence="18" key="2">
    <citation type="submission" date="2025-08" db="UniProtKB">
        <authorList>
            <consortium name="RefSeq"/>
        </authorList>
    </citation>
    <scope>IDENTIFICATION</scope>
    <source>
        <tissue evidence="18">Blood</tissue>
    </source>
</reference>
<dbReference type="SUPFAM" id="SSF52200">
    <property type="entry name" value="Toll/Interleukin receptor TIR domain"/>
    <property type="match status" value="1"/>
</dbReference>
<keyword evidence="13" id="KW-0395">Inflammatory response</keyword>
<dbReference type="FunFam" id="3.40.50.10140:FF:000001">
    <property type="entry name" value="Toll-like receptor 2"/>
    <property type="match status" value="1"/>
</dbReference>
<dbReference type="GO" id="GO:0005886">
    <property type="term" value="C:plasma membrane"/>
    <property type="evidence" value="ECO:0007669"/>
    <property type="project" value="TreeGrafter"/>
</dbReference>
<dbReference type="InterPro" id="IPR035897">
    <property type="entry name" value="Toll_tir_struct_dom_sf"/>
</dbReference>
<dbReference type="PANTHER" id="PTHR24365">
    <property type="entry name" value="TOLL-LIKE RECEPTOR"/>
    <property type="match status" value="1"/>
</dbReference>
<protein>
    <submittedName>
        <fullName evidence="18">Toll-like receptor 13</fullName>
    </submittedName>
</protein>
<dbReference type="STRING" id="7998.ENSIPUP00000032597"/>
<dbReference type="RefSeq" id="XP_017318758.2">
    <property type="nucleotide sequence ID" value="XM_017463269.3"/>
</dbReference>
<dbReference type="PROSITE" id="PS50104">
    <property type="entry name" value="TIR"/>
    <property type="match status" value="1"/>
</dbReference>
<proteinExistence type="inferred from homology"/>
<keyword evidence="8" id="KW-0391">Immunity</keyword>
<evidence type="ECO:0000256" key="4">
    <source>
        <dbReference type="ARBA" id="ARBA00022614"/>
    </source>
</evidence>
<evidence type="ECO:0000256" key="9">
    <source>
        <dbReference type="ARBA" id="ARBA00022989"/>
    </source>
</evidence>
<keyword evidence="6 15" id="KW-0732">Signal</keyword>
<keyword evidence="5 14" id="KW-0812">Transmembrane</keyword>
<sequence length="1038" mass="117207">MFWLLSVLLLSSATCWISEKCYVYEDASMIKNTGFLDCPTGNLTADCTDVGDVKTDLATLPPRTNSLCLGAARGLVLRPNALDRFSVLEQLYIRGCPKVIHSGAFAGLPRLRLISFNASLTQIVGCCSSSVSPNAFVQLPSLIQLSFNHYNISTMSTDVFSGLTDLKALRFHICGTEALDISCRIAELSRSLTSLYVGADETVTLRRQSCPRLDDAPMSGHFRALKSVSFVFPNLKYLGESAFEYFPEISFLNMRVNTVLKTQLLQSGVRSIATFEADLEQGGLGPVCGIAFELSVENLRVKLGTCFALRDNIGLEGCVGLRGITLASSAVQDGLRSIRALKNLRVLELDGEFSPRSLEKLCEPSDSASLLEKFRLNNSQLNKITRRQFCCLRNLSVLDLSHNNISTIRDFAFEGSDELQVSYLTDKSLLFLTDNQTGLRRLEYLDLSENKMSSVNFAVFEGLNSLKVLNLCSNRITRITADRPISPLGLASLERLDLRRNRIAYVDDSAFEQMQTLKTLMLDYNKISEISRLTFFGLERLESLMLEYNVVKYFQPSALSDLTSLRKFTLGCLRHPSSETAEVEINLGLLFGRIPVNLTELAVSSCSRPMTIVIGSESAPKPGLRLRIFGQSVRFLDCEKPFFLSVVDLTAVVKQLLCGSRFAGKYFRSLESFLLCSQVMSTFVDLVDLNTLLRLRKLEFVNVDLSDQPQLGTMLHNLTSLNVLALYKCRIPSFSEDLTKDLKSLKYLIVQLYNGLSVVETFPRPLLNLKYMFLINTVLSCSCDNAWFNEWARHQRQVQVITRAYYKDLALACQNMNGIQNFAKYTESSCLIDVEFVLFALTFLAILLFMLVVLVHNLAGDYLLAFIHIAHGWLGEAIRGRANRRYQYDVFVSYSGTDERWVVDELLPNLETRGPPFLRLCLHSRDFQLGVDIVENITASLYRSRHTLCLLSRHYLRSKWCSLEMKLATHRLLVENRDVLIVVFLEKISPQQLSAHHRLARVVKKKTYIDWPEEPGRRTAFWDRLWAKLAPEPARTQR</sequence>
<keyword evidence="17" id="KW-1185">Reference proteome</keyword>
<dbReference type="Gene3D" id="3.80.10.10">
    <property type="entry name" value="Ribonuclease Inhibitor"/>
    <property type="match status" value="4"/>
</dbReference>
<dbReference type="GO" id="GO:0006954">
    <property type="term" value="P:inflammatory response"/>
    <property type="evidence" value="ECO:0007669"/>
    <property type="project" value="UniProtKB-KW"/>
</dbReference>
<keyword evidence="10 14" id="KW-0472">Membrane</keyword>
<feature type="chain" id="PRO_5036834492" evidence="15">
    <location>
        <begin position="19"/>
        <end position="1038"/>
    </location>
</feature>
<evidence type="ECO:0000313" key="18">
    <source>
        <dbReference type="RefSeq" id="XP_017318758.2"/>
    </source>
</evidence>